<evidence type="ECO:0000256" key="1">
    <source>
        <dbReference type="SAM" id="MobiDB-lite"/>
    </source>
</evidence>
<reference evidence="2" key="1">
    <citation type="journal article" date="2014" name="Int. J. Syst. Evol. Microbiol.">
        <title>Complete genome sequence of Corynebacterium casei LMG S-19264T (=DSM 44701T), isolated from a smear-ripened cheese.</title>
        <authorList>
            <consortium name="US DOE Joint Genome Institute (JGI-PGF)"/>
            <person name="Walter F."/>
            <person name="Albersmeier A."/>
            <person name="Kalinowski J."/>
            <person name="Ruckert C."/>
        </authorList>
    </citation>
    <scope>NUCLEOTIDE SEQUENCE</scope>
    <source>
        <strain evidence="2">JCM 5069</strain>
    </source>
</reference>
<reference evidence="2" key="2">
    <citation type="submission" date="2020-09" db="EMBL/GenBank/DDBJ databases">
        <authorList>
            <person name="Sun Q."/>
            <person name="Ohkuma M."/>
        </authorList>
    </citation>
    <scope>NUCLEOTIDE SEQUENCE</scope>
    <source>
        <strain evidence="2">JCM 5069</strain>
    </source>
</reference>
<protein>
    <submittedName>
        <fullName evidence="2">Uncharacterized protein</fullName>
    </submittedName>
</protein>
<sequence length="494" mass="50784">MTVCAIEVSAGSDDKPFRRPSAECTLSADGTYAARLVRGGPVRDGFQRAGAARDAACRGGPQRQGFARDERTPGGGGVPYWIPERWTLDGPEPYRVALPARRPEQQGSEVLPMGDGRVLIHRTLGRRHVFALLHPTSPGTREIPLGSMDCPAAPDGPGDLDCPAVRLLPPPPGGRRAYALAVGPRSTAVWLVAGGFSSPRAVAELPGRCTGGSWLERTGRLLAVDQEHEGRTKTVTVDLGRGGAVSPLLEITEGSTDRLLLADPDSGLLLIRSDAPSPGHERLAWGVLGGTLPVRFPECLRLPDCAITPFAIQPGQALTPERCAVALRIDGVAGTWLGIWRPAERTLHHVPAPEGWLTGCGAWTREGTLHLPYATRAVPCGLARLPAPPHGPGPARPPTRDPRGTAAGTRTGARAVAGAWVRAMAAAAPSAGAPGSGAARPGPAGASARSAPGAPAAAAAPGGGRGPAGAAGEFAAFRPVPLREAPLIGQGAAG</sequence>
<dbReference type="AlphaFoldDB" id="A0A919GIE2"/>
<dbReference type="EMBL" id="BNCD01000015">
    <property type="protein sequence ID" value="GHH84541.1"/>
    <property type="molecule type" value="Genomic_DNA"/>
</dbReference>
<feature type="region of interest" description="Disordered" evidence="1">
    <location>
        <begin position="56"/>
        <end position="78"/>
    </location>
</feature>
<proteinExistence type="predicted"/>
<keyword evidence="3" id="KW-1185">Reference proteome</keyword>
<evidence type="ECO:0000313" key="2">
    <source>
        <dbReference type="EMBL" id="GHH84541.1"/>
    </source>
</evidence>
<feature type="compositionally biased region" description="Pro residues" evidence="1">
    <location>
        <begin position="386"/>
        <end position="397"/>
    </location>
</feature>
<feature type="compositionally biased region" description="Low complexity" evidence="1">
    <location>
        <begin position="429"/>
        <end position="460"/>
    </location>
</feature>
<organism evidence="2 3">
    <name type="scientific">Streptomyces sulfonofaciens</name>
    <dbReference type="NCBI Taxonomy" id="68272"/>
    <lineage>
        <taxon>Bacteria</taxon>
        <taxon>Bacillati</taxon>
        <taxon>Actinomycetota</taxon>
        <taxon>Actinomycetes</taxon>
        <taxon>Kitasatosporales</taxon>
        <taxon>Streptomycetaceae</taxon>
        <taxon>Streptomyces</taxon>
    </lineage>
</organism>
<dbReference type="Proteomes" id="UP000603708">
    <property type="component" value="Unassembled WGS sequence"/>
</dbReference>
<evidence type="ECO:0000313" key="3">
    <source>
        <dbReference type="Proteomes" id="UP000603708"/>
    </source>
</evidence>
<gene>
    <name evidence="2" type="ORF">GCM10018793_49180</name>
</gene>
<comment type="caution">
    <text evidence="2">The sequence shown here is derived from an EMBL/GenBank/DDBJ whole genome shotgun (WGS) entry which is preliminary data.</text>
</comment>
<dbReference type="RefSeq" id="WP_229924887.1">
    <property type="nucleotide sequence ID" value="NZ_BNCD01000015.1"/>
</dbReference>
<accession>A0A919GIE2</accession>
<feature type="region of interest" description="Disordered" evidence="1">
    <location>
        <begin position="429"/>
        <end position="471"/>
    </location>
</feature>
<name>A0A919GIE2_9ACTN</name>
<feature type="region of interest" description="Disordered" evidence="1">
    <location>
        <begin position="384"/>
        <end position="412"/>
    </location>
</feature>